<dbReference type="Pfam" id="PF14345">
    <property type="entry name" value="GDYXXLXY"/>
    <property type="match status" value="1"/>
</dbReference>
<dbReference type="InterPro" id="IPR025833">
    <property type="entry name" value="GDYXXLXY"/>
</dbReference>
<organism evidence="1 2">
    <name type="scientific">Massilia antarctica</name>
    <dbReference type="NCBI Taxonomy" id="2765360"/>
    <lineage>
        <taxon>Bacteria</taxon>
        <taxon>Pseudomonadati</taxon>
        <taxon>Pseudomonadota</taxon>
        <taxon>Betaproteobacteria</taxon>
        <taxon>Burkholderiales</taxon>
        <taxon>Oxalobacteraceae</taxon>
        <taxon>Telluria group</taxon>
        <taxon>Massilia</taxon>
    </lineage>
</organism>
<keyword evidence="2" id="KW-1185">Reference proteome</keyword>
<reference evidence="1 2" key="1">
    <citation type="submission" date="2020-11" db="EMBL/GenBank/DDBJ databases">
        <authorList>
            <person name="Sun Q."/>
        </authorList>
    </citation>
    <scope>NUCLEOTIDE SEQUENCE [LARGE SCALE GENOMIC DNA]</scope>
    <source>
        <strain evidence="1 2">P8398</strain>
    </source>
</reference>
<protein>
    <submittedName>
        <fullName evidence="1">GDYXXLXY domain-containing protein</fullName>
    </submittedName>
</protein>
<evidence type="ECO:0000313" key="2">
    <source>
        <dbReference type="Proteomes" id="UP000662888"/>
    </source>
</evidence>
<gene>
    <name evidence="1" type="ORF">IV454_12375</name>
</gene>
<proteinExistence type="predicted"/>
<dbReference type="Proteomes" id="UP000662888">
    <property type="component" value="Chromosome"/>
</dbReference>
<name>A0AA48WJB9_9BURK</name>
<sequence length="44" mass="5095">MTDAWYFQEGEGKRWEAAKYGEFRVDDNGKALLVGMREANLEVL</sequence>
<accession>A0AA48WJB9</accession>
<evidence type="ECO:0000313" key="1">
    <source>
        <dbReference type="EMBL" id="QPI52210.1"/>
    </source>
</evidence>
<dbReference type="EMBL" id="CP065053">
    <property type="protein sequence ID" value="QPI52210.1"/>
    <property type="molecule type" value="Genomic_DNA"/>
</dbReference>